<dbReference type="GO" id="GO:0030686">
    <property type="term" value="C:90S preribosome"/>
    <property type="evidence" value="ECO:0007669"/>
    <property type="project" value="TreeGrafter"/>
</dbReference>
<dbReference type="OrthoDB" id="360653at2759"/>
<dbReference type="GO" id="GO:0032040">
    <property type="term" value="C:small-subunit processome"/>
    <property type="evidence" value="ECO:0007669"/>
    <property type="project" value="TreeGrafter"/>
</dbReference>
<accession>A0A7J0F1F3</accession>
<dbReference type="InterPro" id="IPR052575">
    <property type="entry name" value="SSU_processome_comp_20"/>
</dbReference>
<dbReference type="GO" id="GO:0003677">
    <property type="term" value="F:DNA binding"/>
    <property type="evidence" value="ECO:0007669"/>
    <property type="project" value="UniProtKB-KW"/>
</dbReference>
<dbReference type="AlphaFoldDB" id="A0A7J0F1F3"/>
<dbReference type="PANTHER" id="PTHR17695:SF11">
    <property type="entry name" value="SMALL SUBUNIT PROCESSOME COMPONENT 20 HOMOLOG"/>
    <property type="match status" value="1"/>
</dbReference>
<protein>
    <submittedName>
        <fullName evidence="1">Homeobox-leucine zipper family protein</fullName>
    </submittedName>
</protein>
<dbReference type="EMBL" id="BJWL01000008">
    <property type="protein sequence ID" value="GFY92490.1"/>
    <property type="molecule type" value="Genomic_DNA"/>
</dbReference>
<evidence type="ECO:0000313" key="2">
    <source>
        <dbReference type="Proteomes" id="UP000585474"/>
    </source>
</evidence>
<comment type="caution">
    <text evidence="1">The sequence shown here is derived from an EMBL/GenBank/DDBJ whole genome shotgun (WGS) entry which is preliminary data.</text>
</comment>
<dbReference type="Proteomes" id="UP000585474">
    <property type="component" value="Unassembled WGS sequence"/>
</dbReference>
<dbReference type="PANTHER" id="PTHR17695">
    <property type="entry name" value="SMALL SUBUNIT PROCESSOME COMPONENT 20 HOMOLOG"/>
    <property type="match status" value="1"/>
</dbReference>
<reference evidence="1 2" key="1">
    <citation type="submission" date="2019-07" db="EMBL/GenBank/DDBJ databases">
        <title>De Novo Assembly of kiwifruit Actinidia rufa.</title>
        <authorList>
            <person name="Sugita-Konishi S."/>
            <person name="Sato K."/>
            <person name="Mori E."/>
            <person name="Abe Y."/>
            <person name="Kisaki G."/>
            <person name="Hamano K."/>
            <person name="Suezawa K."/>
            <person name="Otani M."/>
            <person name="Fukuda T."/>
            <person name="Manabe T."/>
            <person name="Gomi K."/>
            <person name="Tabuchi M."/>
            <person name="Akimitsu K."/>
            <person name="Kataoka I."/>
        </authorList>
    </citation>
    <scope>NUCLEOTIDE SEQUENCE [LARGE SCALE GENOMIC DNA]</scope>
    <source>
        <strain evidence="2">cv. Fuchu</strain>
    </source>
</reference>
<proteinExistence type="predicted"/>
<keyword evidence="2" id="KW-1185">Reference proteome</keyword>
<evidence type="ECO:0000313" key="1">
    <source>
        <dbReference type="EMBL" id="GFY92490.1"/>
    </source>
</evidence>
<organism evidence="1 2">
    <name type="scientific">Actinidia rufa</name>
    <dbReference type="NCBI Taxonomy" id="165716"/>
    <lineage>
        <taxon>Eukaryota</taxon>
        <taxon>Viridiplantae</taxon>
        <taxon>Streptophyta</taxon>
        <taxon>Embryophyta</taxon>
        <taxon>Tracheophyta</taxon>
        <taxon>Spermatophyta</taxon>
        <taxon>Magnoliopsida</taxon>
        <taxon>eudicotyledons</taxon>
        <taxon>Gunneridae</taxon>
        <taxon>Pentapetalae</taxon>
        <taxon>asterids</taxon>
        <taxon>Ericales</taxon>
        <taxon>Actinidiaceae</taxon>
        <taxon>Actinidia</taxon>
    </lineage>
</organism>
<name>A0A7J0F1F3_9ERIC</name>
<sequence>MSQFSVSFMATHSTTRGFMIEVLGSSCLSTVQLACINVVTCGLSLAVNVPPAVLIRLLREHRSEWVDFNIDAYSASALKASSFAYPGMRPMRFTGNPIIMPLSYTIELEEMLEVIRLEGHSLAQEDAFMSRDIHLLQETVLKLPKVPSLKSLGVLCSEDAEQDFFNNIIHLQACMFGGSCIYFWKYGMEVLLRVSNEMLPSDVPETGQAEVKDCVLEVSKVVTNGMTSSTVLHPCSSSAEVSEIQSCLRKSLLPKIQKLLTSDADKFNVNISLVALKLLKLLPADGCFGCLLEGSRVGILAVHCQSLKGDFEWEAGLLFGRDCLCGGEDILRDVSEEKEMEVIASKIKETRKLKSFETIRLVCPRLLTVLLRNTRLTLSSDQLHMVIQFPLFIDLERDPLFVALTLLKATVNCKVVVHEIYDLVSWVAELMFPKAIVDEHSHAIIVHLVVCLANDNDNRVRSMTGAAIMLLIACVSADSLHSILEFSLSWYLRWKTAFLLCSSAQVK</sequence>
<keyword evidence="1" id="KW-0371">Homeobox</keyword>
<keyword evidence="1" id="KW-0238">DNA-binding</keyword>
<gene>
    <name evidence="1" type="ORF">Acr_08g0008860</name>
</gene>